<evidence type="ECO:0000313" key="2">
    <source>
        <dbReference type="Proteomes" id="UP000239917"/>
    </source>
</evidence>
<dbReference type="Pfam" id="PF07388">
    <property type="entry name" value="A-2_8-polyST"/>
    <property type="match status" value="1"/>
</dbReference>
<protein>
    <submittedName>
        <fullName evidence="1">Uncharacterized protein</fullName>
    </submittedName>
</protein>
<evidence type="ECO:0000313" key="1">
    <source>
        <dbReference type="EMBL" id="PPI83626.1"/>
    </source>
</evidence>
<proteinExistence type="predicted"/>
<keyword evidence="2" id="KW-1185">Reference proteome</keyword>
<dbReference type="Proteomes" id="UP000239917">
    <property type="component" value="Unassembled WGS sequence"/>
</dbReference>
<reference evidence="1 2" key="1">
    <citation type="submission" date="2018-01" db="EMBL/GenBank/DDBJ databases">
        <title>Complete genome sequences of the type strains of Marinobacter flavimaris and Marinobacter maroccanus.</title>
        <authorList>
            <person name="Palau M."/>
            <person name="Boujida N."/>
            <person name="Manresa A."/>
            <person name="Minana-Galbis D."/>
        </authorList>
    </citation>
    <scope>NUCLEOTIDE SEQUENCE [LARGE SCALE GENOMIC DNA]</scope>
    <source>
        <strain evidence="1 2">N4</strain>
    </source>
</reference>
<name>A0A2S5Z8A9_9GAMM</name>
<gene>
    <name evidence="1" type="ORF">KEHDKFFH_13700</name>
</gene>
<dbReference type="InterPro" id="IPR010866">
    <property type="entry name" value="A-2_8-polyST"/>
</dbReference>
<dbReference type="OrthoDB" id="6350315at2"/>
<dbReference type="RefSeq" id="WP_104322414.1">
    <property type="nucleotide sequence ID" value="NZ_PSSX01000012.1"/>
</dbReference>
<organism evidence="1 2">
    <name type="scientific">Marinobacter maroccanus</name>
    <dbReference type="NCBI Taxonomy" id="2055143"/>
    <lineage>
        <taxon>Bacteria</taxon>
        <taxon>Pseudomonadati</taxon>
        <taxon>Pseudomonadota</taxon>
        <taxon>Gammaproteobacteria</taxon>
        <taxon>Pseudomonadales</taxon>
        <taxon>Marinobacteraceae</taxon>
        <taxon>Marinobacter</taxon>
    </lineage>
</organism>
<accession>A0A2S5Z8A9</accession>
<dbReference type="EMBL" id="PSSX01000012">
    <property type="protein sequence ID" value="PPI83626.1"/>
    <property type="molecule type" value="Genomic_DNA"/>
</dbReference>
<sequence>MSSAAIPVNVFVASTPLQLISCSEARHHYGCSAETTLLVIARPDNRETEEQIEFLAEALGWQGIETIYLKKSSFYLRLGAVAKSLSRRKIERLFIGNKSSWIHEVFYRGFDSEQLIFVDDGLATVTYYHAIHEEGIASRISVAKKRLLRTMGIRIHRVVPDVIAFFTFFPLQSSELVQVRVHDFPVFRRTFKTSARDSSQTPMVGFLGQPFGGEDRLQQLKLQIQHVVERHPDSRVVYFMHRKESREELEKLLAEFPLEIRQAGRPIEVEVALSGESYLAFYSFASTALFTLKKIFPEIRVFQIDDAALGARLPYYDEIRSMFRSVGVETTLLRGSRLFEAGRSVQSP</sequence>
<comment type="caution">
    <text evidence="1">The sequence shown here is derived from an EMBL/GenBank/DDBJ whole genome shotgun (WGS) entry which is preliminary data.</text>
</comment>
<dbReference type="AlphaFoldDB" id="A0A2S5Z8A9"/>